<reference evidence="1" key="1">
    <citation type="submission" date="2022-01" db="EMBL/GenBank/DDBJ databases">
        <authorList>
            <person name="Jo J.-H."/>
            <person name="Im W.-T."/>
        </authorList>
    </citation>
    <scope>NUCLEOTIDE SEQUENCE</scope>
    <source>
        <strain evidence="1">XY25</strain>
    </source>
</reference>
<dbReference type="RefSeq" id="WP_275710936.1">
    <property type="nucleotide sequence ID" value="NZ_JAKLTN010000002.1"/>
</dbReference>
<accession>A0ABS9K3A5</accession>
<keyword evidence="2" id="KW-1185">Reference proteome</keyword>
<name>A0ABS9K3A5_9RHOO</name>
<evidence type="ECO:0000313" key="1">
    <source>
        <dbReference type="EMBL" id="MCG2577630.1"/>
    </source>
</evidence>
<dbReference type="Proteomes" id="UP001165384">
    <property type="component" value="Unassembled WGS sequence"/>
</dbReference>
<evidence type="ECO:0000313" key="2">
    <source>
        <dbReference type="Proteomes" id="UP001165384"/>
    </source>
</evidence>
<organism evidence="1 2">
    <name type="scientific">Dechloromonas hankyongensis</name>
    <dbReference type="NCBI Taxonomy" id="2908002"/>
    <lineage>
        <taxon>Bacteria</taxon>
        <taxon>Pseudomonadati</taxon>
        <taxon>Pseudomonadota</taxon>
        <taxon>Betaproteobacteria</taxon>
        <taxon>Rhodocyclales</taxon>
        <taxon>Azonexaceae</taxon>
        <taxon>Dechloromonas</taxon>
    </lineage>
</organism>
<sequence>MNVDNERYQRNKDRLFNRTLEQEAELVRIEREAIARYAGDLTELEAALGVLRIGHHFGWRVLVLIHNKRTIRKYEQILNINFREFFPAEGPSHERSIGYGWAKQLGNFWKAVSGAIKIEDRRIISDDFKEGA</sequence>
<proteinExistence type="predicted"/>
<dbReference type="EMBL" id="JAKLTN010000002">
    <property type="protein sequence ID" value="MCG2577630.1"/>
    <property type="molecule type" value="Genomic_DNA"/>
</dbReference>
<comment type="caution">
    <text evidence="1">The sequence shown here is derived from an EMBL/GenBank/DDBJ whole genome shotgun (WGS) entry which is preliminary data.</text>
</comment>
<gene>
    <name evidence="1" type="ORF">LZ012_11565</name>
</gene>
<protein>
    <submittedName>
        <fullName evidence="1">Uncharacterized protein</fullName>
    </submittedName>
</protein>